<feature type="domain" description="CBM20" evidence="4">
    <location>
        <begin position="569"/>
        <end position="679"/>
    </location>
</feature>
<keyword evidence="3" id="KW-0732">Signal</keyword>
<dbReference type="InterPro" id="IPR002044">
    <property type="entry name" value="CBM20"/>
</dbReference>
<dbReference type="InterPro" id="IPR013784">
    <property type="entry name" value="Carb-bd-like_fold"/>
</dbReference>
<keyword evidence="6" id="KW-1185">Reference proteome</keyword>
<dbReference type="PANTHER" id="PTHR15048:SF0">
    <property type="entry name" value="STARCH-BINDING DOMAIN-CONTAINING PROTEIN 1"/>
    <property type="match status" value="1"/>
</dbReference>
<reference evidence="5 6" key="1">
    <citation type="journal article" date="2024" name="J. Plant Pathol.">
        <title>Sequence and assembly of the genome of Seiridium unicorne, isolate CBS 538.82, causal agent of cypress canker disease.</title>
        <authorList>
            <person name="Scali E."/>
            <person name="Rocca G.D."/>
            <person name="Danti R."/>
            <person name="Garbelotto M."/>
            <person name="Barberini S."/>
            <person name="Baroncelli R."/>
            <person name="Emiliani G."/>
        </authorList>
    </citation>
    <scope>NUCLEOTIDE SEQUENCE [LARGE SCALE GENOMIC DNA]</scope>
    <source>
        <strain evidence="5 6">BM-138-508</strain>
    </source>
</reference>
<feature type="signal peptide" evidence="3">
    <location>
        <begin position="1"/>
        <end position="22"/>
    </location>
</feature>
<comment type="caution">
    <text evidence="5">The sequence shown here is derived from an EMBL/GenBank/DDBJ whole genome shotgun (WGS) entry which is preliminary data.</text>
</comment>
<evidence type="ECO:0000256" key="1">
    <source>
        <dbReference type="ARBA" id="ARBA00023277"/>
    </source>
</evidence>
<evidence type="ECO:0000256" key="2">
    <source>
        <dbReference type="ARBA" id="ARBA00023326"/>
    </source>
</evidence>
<dbReference type="Pfam" id="PF00686">
    <property type="entry name" value="CBM_20"/>
    <property type="match status" value="1"/>
</dbReference>
<gene>
    <name evidence="5" type="ORF">SUNI508_05362</name>
</gene>
<name>A0ABR2V4U4_9PEZI</name>
<dbReference type="SMART" id="SM01065">
    <property type="entry name" value="CBM_2"/>
    <property type="match status" value="1"/>
</dbReference>
<dbReference type="Proteomes" id="UP001408356">
    <property type="component" value="Unassembled WGS sequence"/>
</dbReference>
<keyword evidence="2" id="KW-0624">Polysaccharide degradation</keyword>
<accession>A0ABR2V4U4</accession>
<dbReference type="EMBL" id="JARVKF010000157">
    <property type="protein sequence ID" value="KAK9421761.1"/>
    <property type="molecule type" value="Genomic_DNA"/>
</dbReference>
<dbReference type="InterPro" id="IPR013783">
    <property type="entry name" value="Ig-like_fold"/>
</dbReference>
<protein>
    <submittedName>
        <fullName evidence="5">CBM20 domain-containing protein</fullName>
    </submittedName>
</protein>
<proteinExistence type="predicted"/>
<dbReference type="PANTHER" id="PTHR15048">
    <property type="entry name" value="STARCH-BINDING DOMAIN-CONTAINING PROTEIN 1"/>
    <property type="match status" value="1"/>
</dbReference>
<evidence type="ECO:0000313" key="5">
    <source>
        <dbReference type="EMBL" id="KAK9421761.1"/>
    </source>
</evidence>
<dbReference type="Gene3D" id="2.60.40.10">
    <property type="entry name" value="Immunoglobulins"/>
    <property type="match status" value="1"/>
</dbReference>
<organism evidence="5 6">
    <name type="scientific">Seiridium unicorne</name>
    <dbReference type="NCBI Taxonomy" id="138068"/>
    <lineage>
        <taxon>Eukaryota</taxon>
        <taxon>Fungi</taxon>
        <taxon>Dikarya</taxon>
        <taxon>Ascomycota</taxon>
        <taxon>Pezizomycotina</taxon>
        <taxon>Sordariomycetes</taxon>
        <taxon>Xylariomycetidae</taxon>
        <taxon>Amphisphaeriales</taxon>
        <taxon>Sporocadaceae</taxon>
        <taxon>Seiridium</taxon>
    </lineage>
</organism>
<sequence length="972" mass="102316">MLLSSVLPVLAVGLSSFGLTKGEPIPTITATPTALAERQLSTIKATTCATGTSGVVSPAPSGAVCGVAAVSNGGVTIVSYTSGANIQSLATCGKVCLETSGCTNLYFALNQYCNLHSGAETHVASSGSIYSFYDATCFSCSALTTTTTTTPSAAASCTTNAVGLASPQPSGAVCDVLAHSNGGTTIISYTSGQYVLSLANCKDICLTTVACTNLYYVEGQYCNLHSGTETHVAGTTDIYSFYDTSCFICPSLCTLASPQPTAAVCDVLAYSNGGVTIISYTSGPYIESLSACGEICLGTSNCTNLYFAQGQYCNLHSGAETHVANSASPFAFYDASCFSCPGQSSSSQTTTSSTTSISSKTSTSTLATTTSLTSPSTSTPQGIPWTSIETNPALYNMAVTTTFTQPPECTGEHVTQMAWHGTNLWENAINPVATSTITNCYPSQFYSSIMGAINSVALPAFSPLVCPSGWSANMYNSTYGVCCPRGFGVNAPYYTAAPDRPFSGAACTSTFAPYELYDITSYDSTAYWTVVPTSATSEGTFVRVNAFDGIITGLATSATSATSTTSACATPAATVSVTFQVPYAVTDSADGEIINLIGSTPELGSWAPENSIPMSPALYTSSNPLWDITVGFAAGTYVEYKYLHYLADGSYTWSADPNYNLTVSSGSIYKSEWHVNGKSGSRSIATGCAHDAANWATTNAAVKQQNDADEAAFVAAAAAAGITGICTFDEFVKHVGTRASFAKYKYDSIGHTLDPDWNNLRTKFKSAIIGSSPMRYDFKTLFPGKWNGATQVSWALAIDTGTTLYQEVRAAAAAGDAFITKEVTNAKEWIRVAHQIRLSGDVKTLFPAGMMTKPYKVIKPFTATGQMIAYKDFDTEASIKGTKKNPSTLTEDQKNDLRSKVANFATGSTIAIEHQDVIDSMHESTNLLDLDVTGCAIKGGVPRRKRDTKKPRHRAQRHLRQMLAGFELVGLS</sequence>
<evidence type="ECO:0000256" key="3">
    <source>
        <dbReference type="SAM" id="SignalP"/>
    </source>
</evidence>
<dbReference type="PROSITE" id="PS51166">
    <property type="entry name" value="CBM20"/>
    <property type="match status" value="1"/>
</dbReference>
<evidence type="ECO:0000313" key="6">
    <source>
        <dbReference type="Proteomes" id="UP001408356"/>
    </source>
</evidence>
<dbReference type="SUPFAM" id="SSF49452">
    <property type="entry name" value="Starch-binding domain-like"/>
    <property type="match status" value="1"/>
</dbReference>
<evidence type="ECO:0000259" key="4">
    <source>
        <dbReference type="PROSITE" id="PS51166"/>
    </source>
</evidence>
<keyword evidence="1" id="KW-0119">Carbohydrate metabolism</keyword>
<feature type="chain" id="PRO_5045441246" evidence="3">
    <location>
        <begin position="23"/>
        <end position="972"/>
    </location>
</feature>